<sequence length="66" mass="7556">MIDRPNDRFAIWFSTTITTINHREGLKPIRLRKGIHPALITCHPGPAFEKNFTIQCSMLNVQYSTG</sequence>
<dbReference type="Proteomes" id="UP001139125">
    <property type="component" value="Unassembled WGS sequence"/>
</dbReference>
<accession>A0A9X2L3I8</accession>
<gene>
    <name evidence="1" type="ORF">NM125_08610</name>
</gene>
<protein>
    <submittedName>
        <fullName evidence="1">Uncharacterized protein</fullName>
    </submittedName>
</protein>
<evidence type="ECO:0000313" key="2">
    <source>
        <dbReference type="Proteomes" id="UP001139125"/>
    </source>
</evidence>
<name>A0A9X2L3I8_9BACT</name>
<dbReference type="EMBL" id="JANDBC010000001">
    <property type="protein sequence ID" value="MCP9291639.1"/>
    <property type="molecule type" value="Genomic_DNA"/>
</dbReference>
<proteinExistence type="predicted"/>
<evidence type="ECO:0000313" key="1">
    <source>
        <dbReference type="EMBL" id="MCP9291639.1"/>
    </source>
</evidence>
<keyword evidence="2" id="KW-1185">Reference proteome</keyword>
<comment type="caution">
    <text evidence="1">The sequence shown here is derived from an EMBL/GenBank/DDBJ whole genome shotgun (WGS) entry which is preliminary data.</text>
</comment>
<dbReference type="RefSeq" id="WP_255134502.1">
    <property type="nucleotide sequence ID" value="NZ_JANDBC010000001.1"/>
</dbReference>
<dbReference type="AlphaFoldDB" id="A0A9X2L3I8"/>
<reference evidence="1" key="1">
    <citation type="submission" date="2022-06" db="EMBL/GenBank/DDBJ databases">
        <title>Gracilimonas sp. CAU 1638 isolated from sea sediment.</title>
        <authorList>
            <person name="Kim W."/>
        </authorList>
    </citation>
    <scope>NUCLEOTIDE SEQUENCE</scope>
    <source>
        <strain evidence="1">CAU 1638</strain>
    </source>
</reference>
<organism evidence="1 2">
    <name type="scientific">Gracilimonas sediminicola</name>
    <dbReference type="NCBI Taxonomy" id="2952158"/>
    <lineage>
        <taxon>Bacteria</taxon>
        <taxon>Pseudomonadati</taxon>
        <taxon>Balneolota</taxon>
        <taxon>Balneolia</taxon>
        <taxon>Balneolales</taxon>
        <taxon>Balneolaceae</taxon>
        <taxon>Gracilimonas</taxon>
    </lineage>
</organism>